<dbReference type="GO" id="GO:0032259">
    <property type="term" value="P:methylation"/>
    <property type="evidence" value="ECO:0007669"/>
    <property type="project" value="UniProtKB-KW"/>
</dbReference>
<evidence type="ECO:0000313" key="3">
    <source>
        <dbReference type="Proteomes" id="UP000603352"/>
    </source>
</evidence>
<dbReference type="Pfam" id="PF13649">
    <property type="entry name" value="Methyltransf_25"/>
    <property type="match status" value="1"/>
</dbReference>
<feature type="domain" description="Methyltransferase" evidence="1">
    <location>
        <begin position="59"/>
        <end position="156"/>
    </location>
</feature>
<dbReference type="EMBL" id="BMDZ01000014">
    <property type="protein sequence ID" value="GGB35657.1"/>
    <property type="molecule type" value="Genomic_DNA"/>
</dbReference>
<sequence>MHSGDDMVAVARARRIGGDFLPFFRAWIADPLRVASVMPSGAGLAALITSEVSAQTGPVLELGPGTGVFTRALIDRGVHQRDLTLIEFGADFAGLLSNRFPEARVVQADAARLRQHRLYDTPRVGAVVSGLPVLSMPARKVMSILAGAFSYLRPGGAFYQFTYGLRCPISRAILDRLGLKAVKLGSTRRNLPPATVYRITRRPSSRLMPLPA</sequence>
<name>A0ABQ1IEF6_9PROT</name>
<dbReference type="InterPro" id="IPR029063">
    <property type="entry name" value="SAM-dependent_MTases_sf"/>
</dbReference>
<dbReference type="CDD" id="cd02440">
    <property type="entry name" value="AdoMet_MTases"/>
    <property type="match status" value="1"/>
</dbReference>
<proteinExistence type="predicted"/>
<gene>
    <name evidence="2" type="ORF">GCM10011505_16390</name>
</gene>
<keyword evidence="2" id="KW-0808">Transferase</keyword>
<protein>
    <submittedName>
        <fullName evidence="2">SAM-dependent methyltransferase</fullName>
    </submittedName>
</protein>
<reference evidence="3" key="1">
    <citation type="journal article" date="2019" name="Int. J. Syst. Evol. Microbiol.">
        <title>The Global Catalogue of Microorganisms (GCM) 10K type strain sequencing project: providing services to taxonomists for standard genome sequencing and annotation.</title>
        <authorList>
            <consortium name="The Broad Institute Genomics Platform"/>
            <consortium name="The Broad Institute Genome Sequencing Center for Infectious Disease"/>
            <person name="Wu L."/>
            <person name="Ma J."/>
        </authorList>
    </citation>
    <scope>NUCLEOTIDE SEQUENCE [LARGE SCALE GENOMIC DNA]</scope>
    <source>
        <strain evidence="3">CGMCC 1.10188</strain>
    </source>
</reference>
<evidence type="ECO:0000313" key="2">
    <source>
        <dbReference type="EMBL" id="GGB35657.1"/>
    </source>
</evidence>
<dbReference type="Gene3D" id="3.40.50.150">
    <property type="entry name" value="Vaccinia Virus protein VP39"/>
    <property type="match status" value="1"/>
</dbReference>
<dbReference type="InterPro" id="IPR041698">
    <property type="entry name" value="Methyltransf_25"/>
</dbReference>
<keyword evidence="2" id="KW-0489">Methyltransferase</keyword>
<evidence type="ECO:0000259" key="1">
    <source>
        <dbReference type="Pfam" id="PF13649"/>
    </source>
</evidence>
<accession>A0ABQ1IEF6</accession>
<dbReference type="Proteomes" id="UP000603352">
    <property type="component" value="Unassembled WGS sequence"/>
</dbReference>
<keyword evidence="3" id="KW-1185">Reference proteome</keyword>
<dbReference type="SUPFAM" id="SSF53335">
    <property type="entry name" value="S-adenosyl-L-methionine-dependent methyltransferases"/>
    <property type="match status" value="1"/>
</dbReference>
<dbReference type="RefSeq" id="WP_229707923.1">
    <property type="nucleotide sequence ID" value="NZ_BMDZ01000014.1"/>
</dbReference>
<organism evidence="2 3">
    <name type="scientific">Tistrella bauzanensis</name>
    <dbReference type="NCBI Taxonomy" id="657419"/>
    <lineage>
        <taxon>Bacteria</taxon>
        <taxon>Pseudomonadati</taxon>
        <taxon>Pseudomonadota</taxon>
        <taxon>Alphaproteobacteria</taxon>
        <taxon>Geminicoccales</taxon>
        <taxon>Geminicoccaceae</taxon>
        <taxon>Tistrella</taxon>
    </lineage>
</organism>
<dbReference type="GO" id="GO:0008168">
    <property type="term" value="F:methyltransferase activity"/>
    <property type="evidence" value="ECO:0007669"/>
    <property type="project" value="UniProtKB-KW"/>
</dbReference>
<comment type="caution">
    <text evidence="2">The sequence shown here is derived from an EMBL/GenBank/DDBJ whole genome shotgun (WGS) entry which is preliminary data.</text>
</comment>